<protein>
    <recommendedName>
        <fullName evidence="3">Phosphatidate cytidylyltransferase</fullName>
    </recommendedName>
</protein>
<comment type="caution">
    <text evidence="2">The sequence shown here is derived from an EMBL/GenBank/DDBJ whole genome shotgun (WGS) entry which is preliminary data.</text>
</comment>
<evidence type="ECO:0008006" key="3">
    <source>
        <dbReference type="Google" id="ProtNLM"/>
    </source>
</evidence>
<keyword evidence="1" id="KW-1133">Transmembrane helix</keyword>
<dbReference type="AlphaFoldDB" id="X0SWC5"/>
<feature type="non-terminal residue" evidence="2">
    <location>
        <position position="100"/>
    </location>
</feature>
<evidence type="ECO:0000256" key="1">
    <source>
        <dbReference type="SAM" id="Phobius"/>
    </source>
</evidence>
<feature type="transmembrane region" description="Helical" evidence="1">
    <location>
        <begin position="30"/>
        <end position="50"/>
    </location>
</feature>
<keyword evidence="1" id="KW-0812">Transmembrane</keyword>
<name>X0SWC5_9ZZZZ</name>
<gene>
    <name evidence="2" type="ORF">S01H1_07197</name>
</gene>
<reference evidence="2" key="1">
    <citation type="journal article" date="2014" name="Front. Microbiol.">
        <title>High frequency of phylogenetically diverse reductive dehalogenase-homologous genes in deep subseafloor sedimentary metagenomes.</title>
        <authorList>
            <person name="Kawai M."/>
            <person name="Futagami T."/>
            <person name="Toyoda A."/>
            <person name="Takaki Y."/>
            <person name="Nishi S."/>
            <person name="Hori S."/>
            <person name="Arai W."/>
            <person name="Tsubouchi T."/>
            <person name="Morono Y."/>
            <person name="Uchiyama I."/>
            <person name="Ito T."/>
            <person name="Fujiyama A."/>
            <person name="Inagaki F."/>
            <person name="Takami H."/>
        </authorList>
    </citation>
    <scope>NUCLEOTIDE SEQUENCE</scope>
    <source>
        <strain evidence="2">Expedition CK06-06</strain>
    </source>
</reference>
<feature type="transmembrane region" description="Helical" evidence="1">
    <location>
        <begin position="59"/>
        <end position="79"/>
    </location>
</feature>
<accession>X0SWC5</accession>
<evidence type="ECO:0000313" key="2">
    <source>
        <dbReference type="EMBL" id="GAF85468.1"/>
    </source>
</evidence>
<proteinExistence type="predicted"/>
<keyword evidence="1" id="KW-0472">Membrane</keyword>
<organism evidence="2">
    <name type="scientific">marine sediment metagenome</name>
    <dbReference type="NCBI Taxonomy" id="412755"/>
    <lineage>
        <taxon>unclassified sequences</taxon>
        <taxon>metagenomes</taxon>
        <taxon>ecological metagenomes</taxon>
    </lineage>
</organism>
<dbReference type="EMBL" id="BARS01003713">
    <property type="protein sequence ID" value="GAF85468.1"/>
    <property type="molecule type" value="Genomic_DNA"/>
</dbReference>
<feature type="transmembrane region" description="Helical" evidence="1">
    <location>
        <begin position="7"/>
        <end position="24"/>
    </location>
</feature>
<sequence length="100" mass="11988">MEYKNKRRLIIGIALLLLIVLYIFKNTSFLIRAVSVFVGLWVFYFVDYAFKLKFGFRHYFYFLIILVAGLLLSPFYYIFESYDKVLHFVMPVLGSILIFF</sequence>